<dbReference type="InterPro" id="IPR027417">
    <property type="entry name" value="P-loop_NTPase"/>
</dbReference>
<proteinExistence type="predicted"/>
<protein>
    <submittedName>
        <fullName evidence="1">Uncharacterized protein</fullName>
    </submittedName>
</protein>
<accession>A0A3S5CJY3</accession>
<name>A0A3S5CJY3_9PLAT</name>
<dbReference type="SUPFAM" id="SSF52540">
    <property type="entry name" value="P-loop containing nucleoside triphosphate hydrolases"/>
    <property type="match status" value="1"/>
</dbReference>
<evidence type="ECO:0000313" key="1">
    <source>
        <dbReference type="EMBL" id="VEL27505.1"/>
    </source>
</evidence>
<organism evidence="1 2">
    <name type="scientific">Protopolystoma xenopodis</name>
    <dbReference type="NCBI Taxonomy" id="117903"/>
    <lineage>
        <taxon>Eukaryota</taxon>
        <taxon>Metazoa</taxon>
        <taxon>Spiralia</taxon>
        <taxon>Lophotrochozoa</taxon>
        <taxon>Platyhelminthes</taxon>
        <taxon>Monogenea</taxon>
        <taxon>Polyopisthocotylea</taxon>
        <taxon>Polystomatidea</taxon>
        <taxon>Polystomatidae</taxon>
        <taxon>Protopolystoma</taxon>
    </lineage>
</organism>
<dbReference type="EMBL" id="CAAALY010087705">
    <property type="protein sequence ID" value="VEL27505.1"/>
    <property type="molecule type" value="Genomic_DNA"/>
</dbReference>
<evidence type="ECO:0000313" key="2">
    <source>
        <dbReference type="Proteomes" id="UP000784294"/>
    </source>
</evidence>
<reference evidence="1" key="1">
    <citation type="submission" date="2018-11" db="EMBL/GenBank/DDBJ databases">
        <authorList>
            <consortium name="Pathogen Informatics"/>
        </authorList>
    </citation>
    <scope>NUCLEOTIDE SEQUENCE</scope>
</reference>
<keyword evidence="2" id="KW-1185">Reference proteome</keyword>
<dbReference type="Proteomes" id="UP000784294">
    <property type="component" value="Unassembled WGS sequence"/>
</dbReference>
<feature type="non-terminal residue" evidence="1">
    <location>
        <position position="1"/>
    </location>
</feature>
<sequence>MVQISEELLPPKEGWLFDYALIQLYPGQVPFWQKWKDIAASAFPHQFVLSHVNDLPSGFLLPSPELMAAGYLFRILARNTNQSTRQRHLAIFGPPGSGKSSFALAASMPMLNADTSLASTVAMGGICVAPANNLASVTSLTKSGKGHRASQFPRNWKNDLNARKLAGLHSVWRLADVAVGRRGDAITFVQKYGNDDSGDEMKMVDGLLFQVSGVTNP</sequence>
<gene>
    <name evidence="1" type="ORF">PXEA_LOCUS20945</name>
</gene>
<comment type="caution">
    <text evidence="1">The sequence shown here is derived from an EMBL/GenBank/DDBJ whole genome shotgun (WGS) entry which is preliminary data.</text>
</comment>
<dbReference type="AlphaFoldDB" id="A0A3S5CJY3"/>